<gene>
    <name evidence="1" type="ORF">QYT958_LOCUS48166</name>
</gene>
<dbReference type="InterPro" id="IPR013761">
    <property type="entry name" value="SAM/pointed_sf"/>
</dbReference>
<organism evidence="1 2">
    <name type="scientific">Rotaria socialis</name>
    <dbReference type="NCBI Taxonomy" id="392032"/>
    <lineage>
        <taxon>Eukaryota</taxon>
        <taxon>Metazoa</taxon>
        <taxon>Spiralia</taxon>
        <taxon>Gnathifera</taxon>
        <taxon>Rotifera</taxon>
        <taxon>Eurotatoria</taxon>
        <taxon>Bdelloidea</taxon>
        <taxon>Philodinida</taxon>
        <taxon>Philodinidae</taxon>
        <taxon>Rotaria</taxon>
    </lineage>
</organism>
<evidence type="ECO:0000313" key="2">
    <source>
        <dbReference type="Proteomes" id="UP000663848"/>
    </source>
</evidence>
<evidence type="ECO:0000313" key="1">
    <source>
        <dbReference type="EMBL" id="CAF5146163.1"/>
    </source>
</evidence>
<dbReference type="AlphaFoldDB" id="A0A822G5G4"/>
<feature type="non-terminal residue" evidence="1">
    <location>
        <position position="1"/>
    </location>
</feature>
<dbReference type="EMBL" id="CAJOBR010095051">
    <property type="protein sequence ID" value="CAF5146163.1"/>
    <property type="molecule type" value="Genomic_DNA"/>
</dbReference>
<reference evidence="1" key="1">
    <citation type="submission" date="2021-02" db="EMBL/GenBank/DDBJ databases">
        <authorList>
            <person name="Nowell W R."/>
        </authorList>
    </citation>
    <scope>NUCLEOTIDE SEQUENCE</scope>
</reference>
<protein>
    <recommendedName>
        <fullName evidence="3">SAM domain-containing protein</fullName>
    </recommendedName>
</protein>
<comment type="caution">
    <text evidence="1">The sequence shown here is derived from an EMBL/GenBank/DDBJ whole genome shotgun (WGS) entry which is preliminary data.</text>
</comment>
<dbReference type="Proteomes" id="UP000663848">
    <property type="component" value="Unassembled WGS sequence"/>
</dbReference>
<sequence>GERVSMILKELLTKLIPYKQFCSIQNNATMHEHKINEEPKQLCSWTAKDIQSFITRVGVQQSSRDIFAEKQIDGYLLLA</sequence>
<dbReference type="Gene3D" id="1.10.150.50">
    <property type="entry name" value="Transcription Factor, Ets-1"/>
    <property type="match status" value="1"/>
</dbReference>
<name>A0A822G5G4_9BILA</name>
<feature type="non-terminal residue" evidence="1">
    <location>
        <position position="79"/>
    </location>
</feature>
<evidence type="ECO:0008006" key="3">
    <source>
        <dbReference type="Google" id="ProtNLM"/>
    </source>
</evidence>
<accession>A0A822G5G4</accession>
<dbReference type="SUPFAM" id="SSF47769">
    <property type="entry name" value="SAM/Pointed domain"/>
    <property type="match status" value="1"/>
</dbReference>
<proteinExistence type="predicted"/>